<dbReference type="FunFam" id="3.10.450.330:FF:000001">
    <property type="entry name" value="Sucrose synthase"/>
    <property type="match status" value="1"/>
</dbReference>
<dbReference type="EMBL" id="JAAMPC010000003">
    <property type="protein sequence ID" value="KAG2322498.1"/>
    <property type="molecule type" value="Genomic_DNA"/>
</dbReference>
<evidence type="ECO:0000256" key="3">
    <source>
        <dbReference type="ARBA" id="ARBA00022676"/>
    </source>
</evidence>
<dbReference type="Gene3D" id="1.20.120.1230">
    <property type="match status" value="1"/>
</dbReference>
<evidence type="ECO:0000313" key="8">
    <source>
        <dbReference type="EMBL" id="KAG2322498.1"/>
    </source>
</evidence>
<comment type="similarity">
    <text evidence="1">Belongs to the glycosyltransferase 1 family. Plant sucrose synthase subfamily.</text>
</comment>
<dbReference type="OrthoDB" id="937291at2759"/>
<keyword evidence="3" id="KW-0328">Glycosyltransferase</keyword>
<dbReference type="Pfam" id="PF24861">
    <property type="entry name" value="SUS_N"/>
    <property type="match status" value="1"/>
</dbReference>
<feature type="domain" description="Sucrose synthase N-terminal" evidence="6">
    <location>
        <begin position="12"/>
        <end position="126"/>
    </location>
</feature>
<dbReference type="Proteomes" id="UP000886595">
    <property type="component" value="Unassembled WGS sequence"/>
</dbReference>
<organism evidence="8 9">
    <name type="scientific">Brassica carinata</name>
    <name type="common">Ethiopian mustard</name>
    <name type="synonym">Abyssinian cabbage</name>
    <dbReference type="NCBI Taxonomy" id="52824"/>
    <lineage>
        <taxon>Eukaryota</taxon>
        <taxon>Viridiplantae</taxon>
        <taxon>Streptophyta</taxon>
        <taxon>Embryophyta</taxon>
        <taxon>Tracheophyta</taxon>
        <taxon>Spermatophyta</taxon>
        <taxon>Magnoliopsida</taxon>
        <taxon>eudicotyledons</taxon>
        <taxon>Gunneridae</taxon>
        <taxon>Pentapetalae</taxon>
        <taxon>rosids</taxon>
        <taxon>malvids</taxon>
        <taxon>Brassicales</taxon>
        <taxon>Brassicaceae</taxon>
        <taxon>Brassiceae</taxon>
        <taxon>Brassica</taxon>
    </lineage>
</organism>
<dbReference type="InterPro" id="IPR056735">
    <property type="entry name" value="SUS_N"/>
</dbReference>
<dbReference type="PANTHER" id="PTHR45839:SF24">
    <property type="entry name" value="SUCROSE SYNTHASE 6"/>
    <property type="match status" value="1"/>
</dbReference>
<evidence type="ECO:0000259" key="6">
    <source>
        <dbReference type="Pfam" id="PF24861"/>
    </source>
</evidence>
<reference evidence="8 9" key="1">
    <citation type="submission" date="2020-02" db="EMBL/GenBank/DDBJ databases">
        <authorList>
            <person name="Ma Q."/>
            <person name="Huang Y."/>
            <person name="Song X."/>
            <person name="Pei D."/>
        </authorList>
    </citation>
    <scope>NUCLEOTIDE SEQUENCE [LARGE SCALE GENOMIC DNA]</scope>
    <source>
        <strain evidence="8">Sxm20200214</strain>
        <tissue evidence="8">Leaf</tissue>
    </source>
</reference>
<dbReference type="EC" id="2.4.1.13" evidence="2"/>
<dbReference type="InterPro" id="IPR012820">
    <property type="entry name" value="Sucrose_synthase_pln/cyn"/>
</dbReference>
<gene>
    <name evidence="8" type="ORF">Bca52824_015711</name>
</gene>
<dbReference type="GO" id="GO:0005985">
    <property type="term" value="P:sucrose metabolic process"/>
    <property type="evidence" value="ECO:0007669"/>
    <property type="project" value="InterPro"/>
</dbReference>
<proteinExistence type="inferred from homology"/>
<comment type="catalytic activity">
    <reaction evidence="5">
        <text>an NDP-alpha-D-glucose + D-fructose = a ribonucleoside 5'-diphosphate + sucrose + H(+)</text>
        <dbReference type="Rhea" id="RHEA:16241"/>
        <dbReference type="ChEBI" id="CHEBI:15378"/>
        <dbReference type="ChEBI" id="CHEBI:17992"/>
        <dbReference type="ChEBI" id="CHEBI:37721"/>
        <dbReference type="ChEBI" id="CHEBI:57930"/>
        <dbReference type="ChEBI" id="CHEBI:76533"/>
        <dbReference type="EC" id="2.4.1.13"/>
    </reaction>
</comment>
<evidence type="ECO:0000256" key="5">
    <source>
        <dbReference type="ARBA" id="ARBA00049030"/>
    </source>
</evidence>
<sequence>MASSSSPTTLQRSDSIADKMPDALKQSRYHMKRCFASFVKGGKKLMKRENLMNEIEKCIEDSNDRKKIMEGLFGYILTCTQEVAVVPPFVALAARPDPGFWEYVKVNAGDLSVDEITATDYLKLKESVFDESWAKDEHALELDFGAIDFTTPRLNLSSSIGNGADYISKFISSKLGGKSDKLEPLLNYLLRLNHHGENLMINEGINTVAKLKKSLMLAVNVVSTYLNTHLMKLSPRLKEMGFEKG</sequence>
<evidence type="ECO:0000259" key="7">
    <source>
        <dbReference type="Pfam" id="PF24862"/>
    </source>
</evidence>
<dbReference type="AlphaFoldDB" id="A0A8X7W5J9"/>
<dbReference type="GO" id="GO:0016157">
    <property type="term" value="F:sucrose synthase activity"/>
    <property type="evidence" value="ECO:0007669"/>
    <property type="project" value="UniProtKB-EC"/>
</dbReference>
<keyword evidence="9" id="KW-1185">Reference proteome</keyword>
<protein>
    <recommendedName>
        <fullName evidence="2">sucrose synthase</fullName>
        <ecNumber evidence="2">2.4.1.13</ecNumber>
    </recommendedName>
</protein>
<name>A0A8X7W5J9_BRACI</name>
<evidence type="ECO:0000256" key="2">
    <source>
        <dbReference type="ARBA" id="ARBA00012540"/>
    </source>
</evidence>
<evidence type="ECO:0000313" key="9">
    <source>
        <dbReference type="Proteomes" id="UP000886595"/>
    </source>
</evidence>
<dbReference type="PANTHER" id="PTHR45839">
    <property type="match status" value="1"/>
</dbReference>
<feature type="domain" description="Sucrose synthase EPBD" evidence="7">
    <location>
        <begin position="162"/>
        <end position="245"/>
    </location>
</feature>
<dbReference type="Pfam" id="PF24862">
    <property type="entry name" value="SUS_EPBD"/>
    <property type="match status" value="1"/>
</dbReference>
<evidence type="ECO:0000256" key="1">
    <source>
        <dbReference type="ARBA" id="ARBA00005894"/>
    </source>
</evidence>
<accession>A0A8X7W5J9</accession>
<evidence type="ECO:0000256" key="4">
    <source>
        <dbReference type="ARBA" id="ARBA00022679"/>
    </source>
</evidence>
<dbReference type="InterPro" id="IPR056736">
    <property type="entry name" value="SUS_EPBD"/>
</dbReference>
<dbReference type="Gene3D" id="3.10.450.330">
    <property type="match status" value="1"/>
</dbReference>
<keyword evidence="4" id="KW-0808">Transferase</keyword>
<comment type="caution">
    <text evidence="8">The sequence shown here is derived from an EMBL/GenBank/DDBJ whole genome shotgun (WGS) entry which is preliminary data.</text>
</comment>